<sequence>MKLKTASVMRKKLYLLSFLSLFTFQCIAFLPNGSSQQGFNPFVFLLGLIGGSPSSSQDLSPGTTLDLSGDGKTDATLVDSDGDGVSDGISLTGG</sequence>
<proteinExistence type="predicted"/>
<name>A0A4Z1A538_9LEPT</name>
<gene>
    <name evidence="3" type="ORF">EHQ62_00010</name>
</gene>
<evidence type="ECO:0000256" key="1">
    <source>
        <dbReference type="SAM" id="MobiDB-lite"/>
    </source>
</evidence>
<dbReference type="SUPFAM" id="SSF103647">
    <property type="entry name" value="TSP type-3 repeat"/>
    <property type="match status" value="1"/>
</dbReference>
<evidence type="ECO:0000313" key="4">
    <source>
        <dbReference type="Proteomes" id="UP000297567"/>
    </source>
</evidence>
<dbReference type="GO" id="GO:0005509">
    <property type="term" value="F:calcium ion binding"/>
    <property type="evidence" value="ECO:0007669"/>
    <property type="project" value="InterPro"/>
</dbReference>
<feature type="region of interest" description="Disordered" evidence="1">
    <location>
        <begin position="54"/>
        <end position="94"/>
    </location>
</feature>
<protein>
    <submittedName>
        <fullName evidence="3">Chitobiase/beta-hexosaminidase</fullName>
    </submittedName>
</protein>
<feature type="signal peptide" evidence="2">
    <location>
        <begin position="1"/>
        <end position="28"/>
    </location>
</feature>
<dbReference type="AlphaFoldDB" id="A0A4Z1A538"/>
<keyword evidence="4" id="KW-1185">Reference proteome</keyword>
<organism evidence="3 4">
    <name type="scientific">Leptospira jelokensis</name>
    <dbReference type="NCBI Taxonomy" id="2484931"/>
    <lineage>
        <taxon>Bacteria</taxon>
        <taxon>Pseudomonadati</taxon>
        <taxon>Spirochaetota</taxon>
        <taxon>Spirochaetia</taxon>
        <taxon>Leptospirales</taxon>
        <taxon>Leptospiraceae</taxon>
        <taxon>Leptospira</taxon>
    </lineage>
</organism>
<keyword evidence="2" id="KW-0732">Signal</keyword>
<evidence type="ECO:0000313" key="3">
    <source>
        <dbReference type="EMBL" id="TGL77474.1"/>
    </source>
</evidence>
<dbReference type="InterPro" id="IPR028974">
    <property type="entry name" value="TSP_type-3_rpt"/>
</dbReference>
<dbReference type="EMBL" id="RQGH01000001">
    <property type="protein sequence ID" value="TGL77474.1"/>
    <property type="molecule type" value="Genomic_DNA"/>
</dbReference>
<dbReference type="Proteomes" id="UP000297567">
    <property type="component" value="Unassembled WGS sequence"/>
</dbReference>
<feature type="compositionally biased region" description="Polar residues" evidence="1">
    <location>
        <begin position="57"/>
        <end position="66"/>
    </location>
</feature>
<accession>A0A4Z1A538</accession>
<evidence type="ECO:0000256" key="2">
    <source>
        <dbReference type="SAM" id="SignalP"/>
    </source>
</evidence>
<feature type="non-terminal residue" evidence="3">
    <location>
        <position position="94"/>
    </location>
</feature>
<feature type="chain" id="PRO_5021187301" evidence="2">
    <location>
        <begin position="29"/>
        <end position="94"/>
    </location>
</feature>
<reference evidence="3" key="1">
    <citation type="journal article" date="2019" name="PLoS Negl. Trop. Dis.">
        <title>Revisiting the worldwide diversity of Leptospira species in the environment.</title>
        <authorList>
            <person name="Vincent A.T."/>
            <person name="Schiettekatte O."/>
            <person name="Bourhy P."/>
            <person name="Veyrier F.J."/>
            <person name="Picardeau M."/>
        </authorList>
    </citation>
    <scope>NUCLEOTIDE SEQUENCE [LARGE SCALE GENOMIC DNA]</scope>
    <source>
        <strain evidence="3">201702451</strain>
    </source>
</reference>
<comment type="caution">
    <text evidence="3">The sequence shown here is derived from an EMBL/GenBank/DDBJ whole genome shotgun (WGS) entry which is preliminary data.</text>
</comment>